<dbReference type="InterPro" id="IPR015919">
    <property type="entry name" value="Cadherin-like_sf"/>
</dbReference>
<protein>
    <submittedName>
        <fullName evidence="9">YSIRK signal domain/LPXTG anchor domain surface protein</fullName>
    </submittedName>
</protein>
<dbReference type="Pfam" id="PF00746">
    <property type="entry name" value="Gram_pos_anchor"/>
    <property type="match status" value="1"/>
</dbReference>
<keyword evidence="7" id="KW-0472">Membrane</keyword>
<evidence type="ECO:0000313" key="10">
    <source>
        <dbReference type="Proteomes" id="UP000256718"/>
    </source>
</evidence>
<keyword evidence="1" id="KW-0134">Cell wall</keyword>
<feature type="compositionally biased region" description="Acidic residues" evidence="6">
    <location>
        <begin position="969"/>
        <end position="990"/>
    </location>
</feature>
<keyword evidence="4" id="KW-0677">Repeat</keyword>
<evidence type="ECO:0000256" key="6">
    <source>
        <dbReference type="SAM" id="MobiDB-lite"/>
    </source>
</evidence>
<gene>
    <name evidence="9" type="ORF">C4618_02510</name>
</gene>
<dbReference type="GO" id="GO:0016020">
    <property type="term" value="C:membrane"/>
    <property type="evidence" value="ECO:0007669"/>
    <property type="project" value="InterPro"/>
</dbReference>
<evidence type="ECO:0000313" key="9">
    <source>
        <dbReference type="EMBL" id="RDY86622.1"/>
    </source>
</evidence>
<sequence>MLRKYKQRNYDVAHTKQRFSIKKFKFGAASVLVGLTFLGMAGTTVLADETTSTGIELKQSASAGIVDEVKPAKSELATDAIASVDKTTESEVEALADYTENVNTDVGGTVPESSANIDPNSSSKDTDKVAVLEETASEKNVIVSPAITTRSVDSAVEKANVDKNSVSEVSEELQKRVQKDAIYSPGDSSAKQTYSGKAWIDNGGSIDGQASDDIPLAGVKVYLQWVNGKGYVSKVYYTTTLADGTFAFDLSKSEVDPNGEEHHFQLAGDANFAVRTWIENPDSSKYDIIQAGDKIYGFHTRTNRKNESWDFTAGVNRIVNSQVILQEKKLTKDWLKKPEAESQIPSTADGTWHDRGIYGRVNGLAWFDNGDSAGTLANQWIKDGNDVPANGVKVAASYLNDEVTRLLDQWKKDHPGYTIEDFKAEQERVFTEYQAQHGVGSHIAETVITTVDKNGNYSIPFKGLYGVSAYKANSGLKVSHTITDEEFGKVVRDEDVDNSSLLKWNGTIGQKHRHINENYLYVSPILSNYNIWSPAFPKAMFGNPNNLFTNVVAGSGTNITSLNFAILAPQPMLDIVDYDTTNKVAVSGNVTNSTVGGLLPTREYQVQWFRDGVAIGEPQTIQSSVEGTATPEKFTVPNDITKTTNFTLGLFEQGQNTKSLGNALALDSFIAVFIEYKPVDGVVAKDSEPAKPIFKDKDGNDTTPPEGTKFTTVAGQVPDSVKTSYPEGAMSVDPNMVTIDPTTGVVVVKGEALTKKGTYVVPVEVTYPGGSKAYTFATVNVKDDATTTYTATGGKLEKPFGQAPSTDEITSKVTTDYPKEVKDQPTMKVKEGAVIPDGMTKGEFKVPVVVTYPDGTTDEVDVTVTIKESEAEKNAPSYKDTMVVPGKPAESTPSYGEGKTAPNGTEYKIDENFKVPDGYKVDIDKATGTVTVTAPEKSDGTTAEEIEVPVIVTYPDKSEDKVIAKFQLDTDENGTPDVTDPDDDGDGIPDVDDKNPKTATKTAVAVDNVIVTEGQPIAPIPVTVTSDDRNAKVEVSGLPDGLTYDSATCQITGTPDKLADWKDTEETRDFPVTVKVTDGTGTVEKTFTITVQRDTDGDGMPDVTDTDDDGDGIPDDTEKIDGTNSKDPNSAASVITPLDDQTGTVGEAITPVTVKVDKVPTDGSVTVTGLPDGVTYDPATGQITGIPTKEGESTVTVAVLGKDGKPVMGVDGKPVTEEFKFTVKKLTDADKNEPKAKDQTVNIGETPKAEDSIENLKDLPDGTKVEFETPIDTTTAGDKPGKVVVTYPDGSTDTVDVTVKVVDPSTDADKNEPKVKDQTVNIGETPKAEDSIENLKDLPDGTKVEFETPIDTTTAGDKPGKVVVTYPDGSTDTVDVTVKVVDPSTDADKNEPKAKDQTQALSSIANNKDRGNKLPTTGEDENPFFNIAALTIIASVGLLSILKKKED</sequence>
<feature type="compositionally biased region" description="Basic and acidic residues" evidence="6">
    <location>
        <begin position="1386"/>
        <end position="1396"/>
    </location>
</feature>
<evidence type="ECO:0000256" key="4">
    <source>
        <dbReference type="ARBA" id="ARBA00022737"/>
    </source>
</evidence>
<dbReference type="InterPro" id="IPR005877">
    <property type="entry name" value="YSIRK_signal_dom"/>
</dbReference>
<evidence type="ECO:0000256" key="7">
    <source>
        <dbReference type="SAM" id="Phobius"/>
    </source>
</evidence>
<dbReference type="PRINTS" id="PR00015">
    <property type="entry name" value="GPOSANCHOR"/>
</dbReference>
<dbReference type="NCBIfam" id="TIGR01167">
    <property type="entry name" value="LPXTG_anchor"/>
    <property type="match status" value="1"/>
</dbReference>
<dbReference type="Pfam" id="PF05345">
    <property type="entry name" value="He_PIG"/>
    <property type="match status" value="2"/>
</dbReference>
<keyword evidence="2" id="KW-0964">Secreted</keyword>
<feature type="compositionally biased region" description="Polar residues" evidence="6">
    <location>
        <begin position="1122"/>
        <end position="1137"/>
    </location>
</feature>
<dbReference type="SUPFAM" id="SSF49313">
    <property type="entry name" value="Cadherin-like"/>
    <property type="match status" value="2"/>
</dbReference>
<evidence type="ECO:0000256" key="5">
    <source>
        <dbReference type="ARBA" id="ARBA00023088"/>
    </source>
</evidence>
<feature type="region of interest" description="Disordered" evidence="6">
    <location>
        <begin position="1093"/>
        <end position="1137"/>
    </location>
</feature>
<dbReference type="Pfam" id="PF08428">
    <property type="entry name" value="Rib"/>
    <property type="match status" value="3"/>
</dbReference>
<dbReference type="InterPro" id="IPR013783">
    <property type="entry name" value="Ig-like_fold"/>
</dbReference>
<dbReference type="SUPFAM" id="SSF103647">
    <property type="entry name" value="TSP type-3 repeat"/>
    <property type="match status" value="2"/>
</dbReference>
<feature type="region of interest" description="Disordered" evidence="6">
    <location>
        <begin position="1382"/>
        <end position="1421"/>
    </location>
</feature>
<accession>A0A7Z6WHZ7</accession>
<comment type="caution">
    <text evidence="9">The sequence shown here is derived from an EMBL/GenBank/DDBJ whole genome shotgun (WGS) entry which is preliminary data.</text>
</comment>
<proteinExistence type="predicted"/>
<feature type="domain" description="Gram-positive cocci surface proteins LPxTG" evidence="8">
    <location>
        <begin position="1414"/>
        <end position="1447"/>
    </location>
</feature>
<feature type="region of interest" description="Disordered" evidence="6">
    <location>
        <begin position="1230"/>
        <end position="1264"/>
    </location>
</feature>
<feature type="compositionally biased region" description="Acidic residues" evidence="6">
    <location>
        <begin position="1104"/>
        <end position="1115"/>
    </location>
</feature>
<dbReference type="Proteomes" id="UP000256718">
    <property type="component" value="Unassembled WGS sequence"/>
</dbReference>
<reference evidence="9 10" key="1">
    <citation type="journal article" date="2018" name="Emerg. Microbes Infect.">
        <title>Phenotypic and molecular analysis of nontypeable Group B streptococci: identification of cps2a and hybrid cps2a/cps5 Group B streptococcal capsule gene clusters.</title>
        <authorList>
            <person name="Alhhazmi A."/>
            <person name="Tyrrell G.J."/>
        </authorList>
    </citation>
    <scope>NUCLEOTIDE SEQUENCE [LARGE SCALE GENOMIC DNA]</scope>
    <source>
        <strain evidence="9 10">PLGBS17</strain>
    </source>
</reference>
<dbReference type="NCBIfam" id="NF038186">
    <property type="entry name" value="YPDG_rpt"/>
    <property type="match status" value="1"/>
</dbReference>
<dbReference type="GO" id="GO:0005509">
    <property type="term" value="F:calcium ion binding"/>
    <property type="evidence" value="ECO:0007669"/>
    <property type="project" value="InterPro"/>
</dbReference>
<organism evidence="9 10">
    <name type="scientific">Streptococcus agalactiae</name>
    <dbReference type="NCBI Taxonomy" id="1311"/>
    <lineage>
        <taxon>Bacteria</taxon>
        <taxon>Bacillati</taxon>
        <taxon>Bacillota</taxon>
        <taxon>Bacilli</taxon>
        <taxon>Lactobacillales</taxon>
        <taxon>Streptococcaceae</taxon>
        <taxon>Streptococcus</taxon>
    </lineage>
</organism>
<keyword evidence="7" id="KW-1133">Transmembrane helix</keyword>
<keyword evidence="3" id="KW-0732">Signal</keyword>
<evidence type="ECO:0000259" key="8">
    <source>
        <dbReference type="PROSITE" id="PS50847"/>
    </source>
</evidence>
<feature type="region of interest" description="Disordered" evidence="6">
    <location>
        <begin position="969"/>
        <end position="996"/>
    </location>
</feature>
<feature type="region of interest" description="Disordered" evidence="6">
    <location>
        <begin position="103"/>
        <end position="126"/>
    </location>
</feature>
<dbReference type="Pfam" id="PF04650">
    <property type="entry name" value="YSIRK_signal"/>
    <property type="match status" value="1"/>
</dbReference>
<dbReference type="InterPro" id="IPR019950">
    <property type="entry name" value="M_anchor"/>
</dbReference>
<dbReference type="EMBL" id="QHGZ01000075">
    <property type="protein sequence ID" value="RDY86622.1"/>
    <property type="molecule type" value="Genomic_DNA"/>
</dbReference>
<feature type="transmembrane region" description="Helical" evidence="7">
    <location>
        <begin position="1424"/>
        <end position="1442"/>
    </location>
</feature>
<dbReference type="PROSITE" id="PS50847">
    <property type="entry name" value="GRAM_POS_ANCHORING"/>
    <property type="match status" value="1"/>
</dbReference>
<dbReference type="InterPro" id="IPR044055">
    <property type="entry name" value="RibLong"/>
</dbReference>
<dbReference type="Gene3D" id="2.60.40.10">
    <property type="entry name" value="Immunoglobulins"/>
    <property type="match status" value="2"/>
</dbReference>
<evidence type="ECO:0000256" key="3">
    <source>
        <dbReference type="ARBA" id="ARBA00022729"/>
    </source>
</evidence>
<feature type="compositionally biased region" description="Polar residues" evidence="6">
    <location>
        <begin position="103"/>
        <end position="123"/>
    </location>
</feature>
<dbReference type="InterPro" id="IPR059115">
    <property type="entry name" value="Rib"/>
</dbReference>
<dbReference type="Pfam" id="PF18957">
    <property type="entry name" value="RibLong"/>
    <property type="match status" value="2"/>
</dbReference>
<evidence type="ECO:0000256" key="2">
    <source>
        <dbReference type="ARBA" id="ARBA00022525"/>
    </source>
</evidence>
<keyword evidence="5" id="KW-0572">Peptidoglycan-anchor</keyword>
<dbReference type="RefSeq" id="WP_000944921.1">
    <property type="nucleotide sequence ID" value="NZ_JBDKVQ010000001.1"/>
</dbReference>
<evidence type="ECO:0000256" key="1">
    <source>
        <dbReference type="ARBA" id="ARBA00022512"/>
    </source>
</evidence>
<dbReference type="NCBIfam" id="TIGR01168">
    <property type="entry name" value="YSIRK_signal"/>
    <property type="match status" value="1"/>
</dbReference>
<dbReference type="NCBIfam" id="TIGR02331">
    <property type="entry name" value="rib_alpha"/>
    <property type="match status" value="3"/>
</dbReference>
<dbReference type="InterPro" id="IPR028974">
    <property type="entry name" value="TSP_type-3_rpt"/>
</dbReference>
<feature type="compositionally biased region" description="Polar residues" evidence="6">
    <location>
        <begin position="1397"/>
        <end position="1406"/>
    </location>
</feature>
<feature type="compositionally biased region" description="Basic and acidic residues" evidence="6">
    <location>
        <begin position="1247"/>
        <end position="1264"/>
    </location>
</feature>
<name>A0A7Z6WHZ7_STRAG</name>
<feature type="region of interest" description="Disordered" evidence="6">
    <location>
        <begin position="873"/>
        <end position="903"/>
    </location>
</feature>
<dbReference type="InterPro" id="IPR012706">
    <property type="entry name" value="Rib_alpha_Esp_rpt"/>
</dbReference>
<dbReference type="Gene3D" id="3.10.20.890">
    <property type="match status" value="1"/>
</dbReference>
<dbReference type="InterPro" id="IPR019931">
    <property type="entry name" value="LPXTG_anchor"/>
</dbReference>
<keyword evidence="7" id="KW-0812">Transmembrane</keyword>